<dbReference type="Proteomes" id="UP000586305">
    <property type="component" value="Unassembled WGS sequence"/>
</dbReference>
<keyword evidence="1" id="KW-1133">Transmembrane helix</keyword>
<protein>
    <submittedName>
        <fullName evidence="2">Uncharacterized protein</fullName>
    </submittedName>
</protein>
<accession>A0A849VCR7</accession>
<keyword evidence="3" id="KW-1185">Reference proteome</keyword>
<sequence length="143" mass="15409">MPKVVKGFLLFCVLMTIITAVAHTSCIALGEQCYRAQLAPQFVIDSANAGTLLAPLTTLLVSLLFLICGAYALAATGLIRTLPLQRLALALLAVMCLFRGLSAIPLSIIFWQQTNAFSIIASIIWFLCGCGYALGWHYSKRAA</sequence>
<dbReference type="AlphaFoldDB" id="A0A849VCR7"/>
<keyword evidence="1" id="KW-0472">Membrane</keyword>
<organism evidence="2 3">
    <name type="scientific">Pseudoalteromonas caenipelagi</name>
    <dbReference type="NCBI Taxonomy" id="2726988"/>
    <lineage>
        <taxon>Bacteria</taxon>
        <taxon>Pseudomonadati</taxon>
        <taxon>Pseudomonadota</taxon>
        <taxon>Gammaproteobacteria</taxon>
        <taxon>Alteromonadales</taxon>
        <taxon>Pseudoalteromonadaceae</taxon>
        <taxon>Pseudoalteromonas</taxon>
    </lineage>
</organism>
<feature type="transmembrane region" description="Helical" evidence="1">
    <location>
        <begin position="87"/>
        <end position="111"/>
    </location>
</feature>
<evidence type="ECO:0000313" key="2">
    <source>
        <dbReference type="EMBL" id="NOU50590.1"/>
    </source>
</evidence>
<feature type="transmembrane region" description="Helical" evidence="1">
    <location>
        <begin position="54"/>
        <end position="75"/>
    </location>
</feature>
<dbReference type="RefSeq" id="WP_171625677.1">
    <property type="nucleotide sequence ID" value="NZ_JABBPG010000003.1"/>
</dbReference>
<gene>
    <name evidence="2" type="ORF">HG263_08550</name>
</gene>
<comment type="caution">
    <text evidence="2">The sequence shown here is derived from an EMBL/GenBank/DDBJ whole genome shotgun (WGS) entry which is preliminary data.</text>
</comment>
<reference evidence="2 3" key="1">
    <citation type="submission" date="2020-04" db="EMBL/GenBank/DDBJ databases">
        <title>Pseudoalteromonas caenipelagi sp. nov., isolated from a tidal flat.</title>
        <authorList>
            <person name="Park S."/>
            <person name="Yoon J.-H."/>
        </authorList>
    </citation>
    <scope>NUCLEOTIDE SEQUENCE [LARGE SCALE GENOMIC DNA]</scope>
    <source>
        <strain evidence="2 3">JBTF-M23</strain>
    </source>
</reference>
<evidence type="ECO:0000313" key="3">
    <source>
        <dbReference type="Proteomes" id="UP000586305"/>
    </source>
</evidence>
<dbReference type="EMBL" id="JABBPG010000003">
    <property type="protein sequence ID" value="NOU50590.1"/>
    <property type="molecule type" value="Genomic_DNA"/>
</dbReference>
<evidence type="ECO:0000256" key="1">
    <source>
        <dbReference type="SAM" id="Phobius"/>
    </source>
</evidence>
<feature type="transmembrane region" description="Helical" evidence="1">
    <location>
        <begin position="117"/>
        <end position="138"/>
    </location>
</feature>
<keyword evidence="1" id="KW-0812">Transmembrane</keyword>
<name>A0A849VCR7_9GAMM</name>
<proteinExistence type="predicted"/>